<keyword evidence="13" id="KW-1185">Reference proteome</keyword>
<evidence type="ECO:0000256" key="2">
    <source>
        <dbReference type="ARBA" id="ARBA00007809"/>
    </source>
</evidence>
<evidence type="ECO:0000256" key="4">
    <source>
        <dbReference type="ARBA" id="ARBA00022475"/>
    </source>
</evidence>
<evidence type="ECO:0000313" key="12">
    <source>
        <dbReference type="EMBL" id="MCL7036682.1"/>
    </source>
</evidence>
<comment type="similarity">
    <text evidence="2 11">Belongs to the SWEET sugar transporter family.</text>
</comment>
<name>A0AA41SC24_PAPNU</name>
<dbReference type="AlphaFoldDB" id="A0AA41SC24"/>
<dbReference type="PANTHER" id="PTHR10791:SF30">
    <property type="entry name" value="SUGAR TRANSPORTER SWEET1"/>
    <property type="match status" value="1"/>
</dbReference>
<feature type="transmembrane region" description="Helical" evidence="11">
    <location>
        <begin position="193"/>
        <end position="213"/>
    </location>
</feature>
<evidence type="ECO:0000256" key="7">
    <source>
        <dbReference type="ARBA" id="ARBA00022737"/>
    </source>
</evidence>
<dbReference type="Gene3D" id="1.20.1280.290">
    <property type="match status" value="2"/>
</dbReference>
<dbReference type="EMBL" id="JAJJMA010170714">
    <property type="protein sequence ID" value="MCL7036682.1"/>
    <property type="molecule type" value="Genomic_DNA"/>
</dbReference>
<dbReference type="Pfam" id="PF03083">
    <property type="entry name" value="MtN3_slv"/>
    <property type="match status" value="2"/>
</dbReference>
<keyword evidence="5 11" id="KW-0762">Sugar transport</keyword>
<dbReference type="FunFam" id="1.20.1280.290:FF:000001">
    <property type="entry name" value="Bidirectional sugar transporter SWEET"/>
    <property type="match status" value="1"/>
</dbReference>
<keyword evidence="6 11" id="KW-0812">Transmembrane</keyword>
<accession>A0AA41SC24</accession>
<feature type="transmembrane region" description="Helical" evidence="11">
    <location>
        <begin position="166"/>
        <end position="187"/>
    </location>
</feature>
<dbReference type="Proteomes" id="UP001177140">
    <property type="component" value="Unassembled WGS sequence"/>
</dbReference>
<keyword evidence="4" id="KW-1003">Cell membrane</keyword>
<evidence type="ECO:0000256" key="8">
    <source>
        <dbReference type="ARBA" id="ARBA00022989"/>
    </source>
</evidence>
<protein>
    <recommendedName>
        <fullName evidence="11">Bidirectional sugar transporter SWEET</fullName>
    </recommendedName>
</protein>
<reference evidence="12" key="1">
    <citation type="submission" date="2022-03" db="EMBL/GenBank/DDBJ databases">
        <title>A functionally conserved STORR gene fusion in Papaver species that diverged 16.8 million years ago.</title>
        <authorList>
            <person name="Catania T."/>
        </authorList>
    </citation>
    <scope>NUCLEOTIDE SEQUENCE</scope>
    <source>
        <strain evidence="12">S-191538</strain>
    </source>
</reference>
<keyword evidence="8 11" id="KW-1133">Transmembrane helix</keyword>
<evidence type="ECO:0000256" key="10">
    <source>
        <dbReference type="ARBA" id="ARBA00037238"/>
    </source>
</evidence>
<comment type="function">
    <text evidence="10">Mediates both low-affinity uptake and efflux of sugar across the plasma membrane.</text>
</comment>
<gene>
    <name evidence="12" type="ORF">MKW94_017445</name>
</gene>
<dbReference type="PANTHER" id="PTHR10791">
    <property type="entry name" value="RAG1-ACTIVATING PROTEIN 1"/>
    <property type="match status" value="1"/>
</dbReference>
<sequence length="245" mass="28223">MISTDAIRTIAGIIGNVISIGWFVSPIPTYYRIYKKDAVHDFPPDHYLLTILNCALYVHYGILKPNNLLFSSMNGIGLIIEFIYVALYLIYASKKQRQSVRKKSVCGLLFYLVVVVLITPFLNCQLWRDLAIEYLGYLCINVNYVTLTALCNILEKVYETTSVERISFWPSLFSFLNGVCWSTYAWLRWDPNIFSSSFVLCLLGIIQLSFYAYDCRRYPQSKNSTIHDEKVAGDELRIPLLDDMV</sequence>
<keyword evidence="3 11" id="KW-0813">Transport</keyword>
<feature type="transmembrane region" description="Helical" evidence="11">
    <location>
        <begin position="104"/>
        <end position="122"/>
    </location>
</feature>
<feature type="transmembrane region" description="Helical" evidence="11">
    <location>
        <begin position="134"/>
        <end position="154"/>
    </location>
</feature>
<dbReference type="GO" id="GO:0005886">
    <property type="term" value="C:plasma membrane"/>
    <property type="evidence" value="ECO:0007669"/>
    <property type="project" value="UniProtKB-SubCell"/>
</dbReference>
<comment type="subcellular location">
    <subcellularLocation>
        <location evidence="1">Cell membrane</location>
        <topology evidence="1">Multi-pass membrane protein</topology>
    </subcellularLocation>
</comment>
<evidence type="ECO:0000256" key="3">
    <source>
        <dbReference type="ARBA" id="ARBA00022448"/>
    </source>
</evidence>
<evidence type="ECO:0000256" key="6">
    <source>
        <dbReference type="ARBA" id="ARBA00022692"/>
    </source>
</evidence>
<evidence type="ECO:0000256" key="9">
    <source>
        <dbReference type="ARBA" id="ARBA00023136"/>
    </source>
</evidence>
<evidence type="ECO:0000256" key="1">
    <source>
        <dbReference type="ARBA" id="ARBA00004651"/>
    </source>
</evidence>
<evidence type="ECO:0000256" key="5">
    <source>
        <dbReference type="ARBA" id="ARBA00022597"/>
    </source>
</evidence>
<evidence type="ECO:0000313" key="13">
    <source>
        <dbReference type="Proteomes" id="UP001177140"/>
    </source>
</evidence>
<comment type="caution">
    <text evidence="11">Lacks conserved residue(s) required for the propagation of feature annotation.</text>
</comment>
<dbReference type="InterPro" id="IPR047664">
    <property type="entry name" value="SWEET"/>
</dbReference>
<proteinExistence type="inferred from homology"/>
<organism evidence="12 13">
    <name type="scientific">Papaver nudicaule</name>
    <name type="common">Iceland poppy</name>
    <dbReference type="NCBI Taxonomy" id="74823"/>
    <lineage>
        <taxon>Eukaryota</taxon>
        <taxon>Viridiplantae</taxon>
        <taxon>Streptophyta</taxon>
        <taxon>Embryophyta</taxon>
        <taxon>Tracheophyta</taxon>
        <taxon>Spermatophyta</taxon>
        <taxon>Magnoliopsida</taxon>
        <taxon>Ranunculales</taxon>
        <taxon>Papaveraceae</taxon>
        <taxon>Papaveroideae</taxon>
        <taxon>Papaver</taxon>
    </lineage>
</organism>
<comment type="caution">
    <text evidence="12">The sequence shown here is derived from an EMBL/GenBank/DDBJ whole genome shotgun (WGS) entry which is preliminary data.</text>
</comment>
<feature type="transmembrane region" description="Helical" evidence="11">
    <location>
        <begin position="6"/>
        <end position="25"/>
    </location>
</feature>
<keyword evidence="9 11" id="KW-0472">Membrane</keyword>
<evidence type="ECO:0000256" key="11">
    <source>
        <dbReference type="RuleBase" id="RU910715"/>
    </source>
</evidence>
<feature type="transmembrane region" description="Helical" evidence="11">
    <location>
        <begin position="69"/>
        <end position="92"/>
    </location>
</feature>
<keyword evidence="7" id="KW-0677">Repeat</keyword>
<dbReference type="InterPro" id="IPR004316">
    <property type="entry name" value="SWEET_rpt"/>
</dbReference>
<comment type="function">
    <text evidence="11">Mediates both low-affinity uptake and efflux of sugar across the membrane.</text>
</comment>
<dbReference type="GO" id="GO:0051119">
    <property type="term" value="F:sugar transmembrane transporter activity"/>
    <property type="evidence" value="ECO:0007669"/>
    <property type="project" value="InterPro"/>
</dbReference>